<dbReference type="OrthoDB" id="109123at2"/>
<proteinExistence type="predicted"/>
<gene>
    <name evidence="1" type="ordered locus">AciX8_1938</name>
</gene>
<accession>G8NS61</accession>
<evidence type="ECO:0000313" key="2">
    <source>
        <dbReference type="Proteomes" id="UP000007113"/>
    </source>
</evidence>
<keyword evidence="2" id="KW-1185">Reference proteome</keyword>
<dbReference type="KEGG" id="gma:AciX8_1938"/>
<dbReference type="RefSeq" id="WP_014265148.1">
    <property type="nucleotide sequence ID" value="NC_016631.1"/>
</dbReference>
<dbReference type="STRING" id="682795.AciX8_1938"/>
<dbReference type="AlphaFoldDB" id="G8NS61"/>
<evidence type="ECO:0000313" key="1">
    <source>
        <dbReference type="EMBL" id="AEU36269.1"/>
    </source>
</evidence>
<organism evidence="1 2">
    <name type="scientific">Granulicella mallensis (strain ATCC BAA-1857 / DSM 23137 / MP5ACTX8)</name>
    <dbReference type="NCBI Taxonomy" id="682795"/>
    <lineage>
        <taxon>Bacteria</taxon>
        <taxon>Pseudomonadati</taxon>
        <taxon>Acidobacteriota</taxon>
        <taxon>Terriglobia</taxon>
        <taxon>Terriglobales</taxon>
        <taxon>Acidobacteriaceae</taxon>
        <taxon>Granulicella</taxon>
    </lineage>
</organism>
<dbReference type="Proteomes" id="UP000007113">
    <property type="component" value="Chromosome"/>
</dbReference>
<reference evidence="1 2" key="1">
    <citation type="submission" date="2011-11" db="EMBL/GenBank/DDBJ databases">
        <title>Complete sequence of Granulicella mallensis MP5ACTX8.</title>
        <authorList>
            <consortium name="US DOE Joint Genome Institute"/>
            <person name="Lucas S."/>
            <person name="Copeland A."/>
            <person name="Lapidus A."/>
            <person name="Cheng J.-F."/>
            <person name="Goodwin L."/>
            <person name="Pitluck S."/>
            <person name="Peters L."/>
            <person name="Lu M."/>
            <person name="Detter J.C."/>
            <person name="Han C."/>
            <person name="Tapia R."/>
            <person name="Land M."/>
            <person name="Hauser L."/>
            <person name="Kyrpides N."/>
            <person name="Ivanova N."/>
            <person name="Mikhailova N."/>
            <person name="Pagani I."/>
            <person name="Rawat S."/>
            <person name="Mannisto M."/>
            <person name="Haggblom M."/>
            <person name="Woyke T."/>
        </authorList>
    </citation>
    <scope>NUCLEOTIDE SEQUENCE [LARGE SCALE GENOMIC DNA]</scope>
    <source>
        <strain evidence="2">ATCC BAA-1857 / DSM 23137 / MP5ACTX8</strain>
    </source>
</reference>
<dbReference type="HOGENOM" id="CLU_920590_0_0_0"/>
<dbReference type="EMBL" id="CP003130">
    <property type="protein sequence ID" value="AEU36269.1"/>
    <property type="molecule type" value="Genomic_DNA"/>
</dbReference>
<sequence length="331" mass="38713">MSYPIEKGIEQERPDCLPFRRAEGVQTFSLFWMPARFKTMPDAQREWLSIFFLRFELAISRTLKLEKLQFMHSKILRETADIQEVFYKKLHRYSPVPGQSRSLNQEPVKKITPEEMKTFARSRKNASLDPFVAERAFRFRRDDGDFTKVFMGYGGMTLLFCGNSSEELFPSPPQLATIQKPPMPKFLRKYSMMETMHNDFDPHAPGRMPAWLRTHPSMQRLKTELGVDIDSDNAVPRVDTFGTKSKEVFGEEVKGAVGFEGLAFILPRLTTQDFLSQLEEDVRKWFDVFDIYIRESPEDEGFVIASKHDLRPIFREVLETMREDGYVYWEG</sequence>
<name>G8NS61_GRAMM</name>
<protein>
    <submittedName>
        <fullName evidence="1">Uncharacterized protein</fullName>
    </submittedName>
</protein>